<organism evidence="3 4">
    <name type="scientific">Mucor circinelloides f. lusitanicus</name>
    <name type="common">Mucor racemosus var. lusitanicus</name>
    <dbReference type="NCBI Taxonomy" id="29924"/>
    <lineage>
        <taxon>Eukaryota</taxon>
        <taxon>Fungi</taxon>
        <taxon>Fungi incertae sedis</taxon>
        <taxon>Mucoromycota</taxon>
        <taxon>Mucoromycotina</taxon>
        <taxon>Mucoromycetes</taxon>
        <taxon>Mucorales</taxon>
        <taxon>Mucorineae</taxon>
        <taxon>Mucoraceae</taxon>
        <taxon>Mucor</taxon>
    </lineage>
</organism>
<feature type="coiled-coil region" evidence="1">
    <location>
        <begin position="448"/>
        <end position="478"/>
    </location>
</feature>
<reference evidence="3 4" key="1">
    <citation type="submission" date="2019-09" db="EMBL/GenBank/DDBJ databases">
        <authorList>
            <consortium name="DOE Joint Genome Institute"/>
            <person name="Mondo S.J."/>
            <person name="Navarro-Mendoza M.I."/>
            <person name="Perez-Arques C."/>
            <person name="Panchal S."/>
            <person name="Nicolas F.E."/>
            <person name="Ganguly P."/>
            <person name="Pangilinan J."/>
            <person name="Grigoriev I."/>
            <person name="Heitman J."/>
            <person name="Sanya K."/>
            <person name="Garre V."/>
        </authorList>
    </citation>
    <scope>NUCLEOTIDE SEQUENCE [LARGE SCALE GENOMIC DNA]</scope>
    <source>
        <strain evidence="3 4">MU402</strain>
    </source>
</reference>
<sequence length="514" mass="59515">MDHKSKFYECKKRNEQKIIDIKSLESRLAQARAQIEVKKSSLVELRRKQAQYKCTQPKQSQKQPSTAHKPDASNPSILLGRRRDLIQLLPTTPDMICKKLEFYIKRQFEMQKFISEAEIKQIKHLIDRLPEKHDKQHTHQMVNALLQQVNNMRQPENHVFQILETKEYEDIQANASKQKQEIEQLTERKDELELKIRESESALIQRIREVHVDPVVQSAVAKNIRVKAAAQQVDVELQSLINQADALLKNITSSKDFEAPANKESIMKDYEAKIAKAIGTLRSLIHANETGNRAIRDSRVQAKDENREKIEQLLDGIKKEKVRLQLEQLQPFKTSSQTATNGSTNDHTLEDAAIIKNTLSPYTSISLGEALSEIVNILESVNYLSKESVENVCVDIRETLDKLVKKWESSLHKQHIPIPQDIPEVHDGIDNVIQSVDALRDHLEHTELQYIEEQKVKLKEKMDMAERIEAEMKTAQEHLQERSLINQVGKEYEIDSKNFKEWLERLQVDPEHKV</sequence>
<name>A0A8H4BIV8_MUCCL</name>
<gene>
    <name evidence="3" type="ORF">FB192DRAFT_1074016</name>
</gene>
<accession>A0A8H4BIV8</accession>
<comment type="caution">
    <text evidence="3">The sequence shown here is derived from an EMBL/GenBank/DDBJ whole genome shotgun (WGS) entry which is preliminary data.</text>
</comment>
<protein>
    <submittedName>
        <fullName evidence="3">Uncharacterized protein</fullName>
    </submittedName>
</protein>
<evidence type="ECO:0000313" key="3">
    <source>
        <dbReference type="EMBL" id="KAF1803127.1"/>
    </source>
</evidence>
<feature type="region of interest" description="Disordered" evidence="2">
    <location>
        <begin position="49"/>
        <end position="76"/>
    </location>
</feature>
<evidence type="ECO:0000313" key="4">
    <source>
        <dbReference type="Proteomes" id="UP000469890"/>
    </source>
</evidence>
<feature type="coiled-coil region" evidence="1">
    <location>
        <begin position="14"/>
        <end position="48"/>
    </location>
</feature>
<feature type="compositionally biased region" description="Polar residues" evidence="2">
    <location>
        <begin position="52"/>
        <end position="66"/>
    </location>
</feature>
<evidence type="ECO:0000256" key="2">
    <source>
        <dbReference type="SAM" id="MobiDB-lite"/>
    </source>
</evidence>
<proteinExistence type="predicted"/>
<evidence type="ECO:0000256" key="1">
    <source>
        <dbReference type="SAM" id="Coils"/>
    </source>
</evidence>
<feature type="coiled-coil region" evidence="1">
    <location>
        <begin position="168"/>
        <end position="202"/>
    </location>
</feature>
<feature type="coiled-coil region" evidence="1">
    <location>
        <begin position="300"/>
        <end position="327"/>
    </location>
</feature>
<dbReference type="EMBL" id="JAAECE010000003">
    <property type="protein sequence ID" value="KAF1803127.1"/>
    <property type="molecule type" value="Genomic_DNA"/>
</dbReference>
<dbReference type="AlphaFoldDB" id="A0A8H4BIV8"/>
<keyword evidence="1" id="KW-0175">Coiled coil</keyword>
<dbReference type="Proteomes" id="UP000469890">
    <property type="component" value="Unassembled WGS sequence"/>
</dbReference>